<dbReference type="AlphaFoldDB" id="A0A2T4ZAV3"/>
<organism evidence="5 6">
    <name type="scientific">Desmospora activa DSM 45169</name>
    <dbReference type="NCBI Taxonomy" id="1121389"/>
    <lineage>
        <taxon>Bacteria</taxon>
        <taxon>Bacillati</taxon>
        <taxon>Bacillota</taxon>
        <taxon>Bacilli</taxon>
        <taxon>Bacillales</taxon>
        <taxon>Thermoactinomycetaceae</taxon>
        <taxon>Desmospora</taxon>
    </lineage>
</organism>
<evidence type="ECO:0000313" key="6">
    <source>
        <dbReference type="Proteomes" id="UP000241639"/>
    </source>
</evidence>
<dbReference type="InterPro" id="IPR051448">
    <property type="entry name" value="CdaR-like_regulators"/>
</dbReference>
<dbReference type="Gene3D" id="1.10.10.2840">
    <property type="entry name" value="PucR C-terminal helix-turn-helix domain"/>
    <property type="match status" value="1"/>
</dbReference>
<protein>
    <submittedName>
        <fullName evidence="5">Purine catabolism regulator</fullName>
    </submittedName>
</protein>
<dbReference type="OrthoDB" id="142218at2"/>
<comment type="similarity">
    <text evidence="1">Belongs to the CdaR family.</text>
</comment>
<dbReference type="InterPro" id="IPR025736">
    <property type="entry name" value="PucR_C-HTH_dom"/>
</dbReference>
<evidence type="ECO:0000259" key="3">
    <source>
        <dbReference type="Pfam" id="PF13556"/>
    </source>
</evidence>
<gene>
    <name evidence="5" type="ORF">C8J48_1631</name>
</gene>
<dbReference type="InterPro" id="IPR012914">
    <property type="entry name" value="PucR_dom"/>
</dbReference>
<dbReference type="RefSeq" id="WP_107725760.1">
    <property type="nucleotide sequence ID" value="NZ_PZZP01000001.1"/>
</dbReference>
<keyword evidence="6" id="KW-1185">Reference proteome</keyword>
<evidence type="ECO:0000256" key="1">
    <source>
        <dbReference type="ARBA" id="ARBA00006754"/>
    </source>
</evidence>
<feature type="domain" description="Purine catabolism PurC-like" evidence="2">
    <location>
        <begin position="7"/>
        <end position="126"/>
    </location>
</feature>
<feature type="domain" description="CdaR GGDEF-like" evidence="4">
    <location>
        <begin position="304"/>
        <end position="436"/>
    </location>
</feature>
<feature type="domain" description="PucR C-terminal helix-turn-helix" evidence="3">
    <location>
        <begin position="489"/>
        <end position="546"/>
    </location>
</feature>
<reference evidence="5 6" key="1">
    <citation type="submission" date="2018-04" db="EMBL/GenBank/DDBJ databases">
        <title>Genomic Encyclopedia of Archaeal and Bacterial Type Strains, Phase II (KMG-II): from individual species to whole genera.</title>
        <authorList>
            <person name="Goeker M."/>
        </authorList>
    </citation>
    <scope>NUCLEOTIDE SEQUENCE [LARGE SCALE GENOMIC DNA]</scope>
    <source>
        <strain evidence="5 6">DSM 45169</strain>
    </source>
</reference>
<dbReference type="Proteomes" id="UP000241639">
    <property type="component" value="Unassembled WGS sequence"/>
</dbReference>
<dbReference type="InterPro" id="IPR041522">
    <property type="entry name" value="CdaR_GGDEF"/>
</dbReference>
<evidence type="ECO:0000313" key="5">
    <source>
        <dbReference type="EMBL" id="PTM59031.1"/>
    </source>
</evidence>
<dbReference type="EMBL" id="PZZP01000001">
    <property type="protein sequence ID" value="PTM59031.1"/>
    <property type="molecule type" value="Genomic_DNA"/>
</dbReference>
<accession>A0A2T4ZAV3</accession>
<dbReference type="InterPro" id="IPR042070">
    <property type="entry name" value="PucR_C-HTH_sf"/>
</dbReference>
<comment type="caution">
    <text evidence="5">The sequence shown here is derived from an EMBL/GenBank/DDBJ whole genome shotgun (WGS) entry which is preliminary data.</text>
</comment>
<dbReference type="PANTHER" id="PTHR33744">
    <property type="entry name" value="CARBOHYDRATE DIACID REGULATOR"/>
    <property type="match status" value="1"/>
</dbReference>
<dbReference type="Pfam" id="PF13556">
    <property type="entry name" value="HTH_30"/>
    <property type="match status" value="1"/>
</dbReference>
<dbReference type="Pfam" id="PF07905">
    <property type="entry name" value="PucR"/>
    <property type="match status" value="1"/>
</dbReference>
<dbReference type="Pfam" id="PF17853">
    <property type="entry name" value="GGDEF_2"/>
    <property type="match status" value="1"/>
</dbReference>
<name>A0A2T4ZAV3_9BACL</name>
<sequence>MRLTVKEVLQRNIMHGAIIKTSRSSLLDNPVESISVMEMPVENFVRRNEWVLSTGVGCGHNSLLFCDFVQALIDSGAACLAVATGRHIREIPAEAIQLADKNDMPLIEIPWHIRFADIMKMVLRELDQRRDHLASFSWDTQKALLQMILQGSNLTKLAGVMQRKLGNPVLFVDRKGEVMGSSPAAQRLLQFWRDQMRDVHNSIVHPYPIQSAFHNYSQGEWKRVDLPENTCIEVPIRSAQKQQGSLFLLLPKIPAEEEPLQREEQIYLDHAATAAAFCYLQENAAIETESRLKSDFIWSLAKGEITSEEMIKSRGSALGYETSCPYVCILGEAEHKIGKREPANSPLWEIIDEVAYAGRAVHRHIMTSHQPDRLVIYLEVPMDRIVDTVQSFLDILEGRLHERFPDFSVSWGVGENRAGVHTFHQSYQAALSALNIGRRHKSSGTRYFHFDTGLYRALEQLAEHPDIKEITWSAMSRLFDYSQLRGIDLIETFNSYLRNQCNVSQTARELNLHRQSLLYRLRKIESLTGRSLMNPDDLFLLQLSIKLWAGKQ</sequence>
<evidence type="ECO:0000259" key="4">
    <source>
        <dbReference type="Pfam" id="PF17853"/>
    </source>
</evidence>
<proteinExistence type="inferred from homology"/>
<evidence type="ECO:0000259" key="2">
    <source>
        <dbReference type="Pfam" id="PF07905"/>
    </source>
</evidence>
<dbReference type="PANTHER" id="PTHR33744:SF1">
    <property type="entry name" value="DNA-BINDING TRANSCRIPTIONAL ACTIVATOR ADER"/>
    <property type="match status" value="1"/>
</dbReference>